<sequence>AILYQVSVARARRNALLAPVSLPVELLARIFAMVATTEHGNDADCVRNARTEESALGWIRVTHVCQRWRSAALACPTLWTEIDTVLGEGVAELLARSCNAPLSV</sequence>
<feature type="non-terminal residue" evidence="1">
    <location>
        <position position="104"/>
    </location>
</feature>
<organism evidence="1 2">
    <name type="scientific">Auriscalpium vulgare</name>
    <dbReference type="NCBI Taxonomy" id="40419"/>
    <lineage>
        <taxon>Eukaryota</taxon>
        <taxon>Fungi</taxon>
        <taxon>Dikarya</taxon>
        <taxon>Basidiomycota</taxon>
        <taxon>Agaricomycotina</taxon>
        <taxon>Agaricomycetes</taxon>
        <taxon>Russulales</taxon>
        <taxon>Auriscalpiaceae</taxon>
        <taxon>Auriscalpium</taxon>
    </lineage>
</organism>
<accession>A0ACB8RGZ4</accession>
<evidence type="ECO:0000313" key="1">
    <source>
        <dbReference type="EMBL" id="KAI0043363.1"/>
    </source>
</evidence>
<reference evidence="1" key="1">
    <citation type="submission" date="2021-02" db="EMBL/GenBank/DDBJ databases">
        <authorList>
            <consortium name="DOE Joint Genome Institute"/>
            <person name="Ahrendt S."/>
            <person name="Looney B.P."/>
            <person name="Miyauchi S."/>
            <person name="Morin E."/>
            <person name="Drula E."/>
            <person name="Courty P.E."/>
            <person name="Chicoki N."/>
            <person name="Fauchery L."/>
            <person name="Kohler A."/>
            <person name="Kuo A."/>
            <person name="Labutti K."/>
            <person name="Pangilinan J."/>
            <person name="Lipzen A."/>
            <person name="Riley R."/>
            <person name="Andreopoulos W."/>
            <person name="He G."/>
            <person name="Johnson J."/>
            <person name="Barry K.W."/>
            <person name="Grigoriev I.V."/>
            <person name="Nagy L."/>
            <person name="Hibbett D."/>
            <person name="Henrissat B."/>
            <person name="Matheny P.B."/>
            <person name="Labbe J."/>
            <person name="Martin F."/>
        </authorList>
    </citation>
    <scope>NUCLEOTIDE SEQUENCE</scope>
    <source>
        <strain evidence="1">FP105234-sp</strain>
    </source>
</reference>
<feature type="non-terminal residue" evidence="1">
    <location>
        <position position="1"/>
    </location>
</feature>
<reference evidence="1" key="2">
    <citation type="journal article" date="2022" name="New Phytol.">
        <title>Evolutionary transition to the ectomycorrhizal habit in the genomes of a hyperdiverse lineage of mushroom-forming fungi.</title>
        <authorList>
            <person name="Looney B."/>
            <person name="Miyauchi S."/>
            <person name="Morin E."/>
            <person name="Drula E."/>
            <person name="Courty P.E."/>
            <person name="Kohler A."/>
            <person name="Kuo A."/>
            <person name="LaButti K."/>
            <person name="Pangilinan J."/>
            <person name="Lipzen A."/>
            <person name="Riley R."/>
            <person name="Andreopoulos W."/>
            <person name="He G."/>
            <person name="Johnson J."/>
            <person name="Nolan M."/>
            <person name="Tritt A."/>
            <person name="Barry K.W."/>
            <person name="Grigoriev I.V."/>
            <person name="Nagy L.G."/>
            <person name="Hibbett D."/>
            <person name="Henrissat B."/>
            <person name="Matheny P.B."/>
            <person name="Labbe J."/>
            <person name="Martin F.M."/>
        </authorList>
    </citation>
    <scope>NUCLEOTIDE SEQUENCE</scope>
    <source>
        <strain evidence="1">FP105234-sp</strain>
    </source>
</reference>
<dbReference type="Proteomes" id="UP000814033">
    <property type="component" value="Unassembled WGS sequence"/>
</dbReference>
<gene>
    <name evidence="1" type="ORF">FA95DRAFT_1474888</name>
</gene>
<proteinExistence type="predicted"/>
<protein>
    <submittedName>
        <fullName evidence="1">Uncharacterized protein</fullName>
    </submittedName>
</protein>
<comment type="caution">
    <text evidence="1">The sequence shown here is derived from an EMBL/GenBank/DDBJ whole genome shotgun (WGS) entry which is preliminary data.</text>
</comment>
<dbReference type="EMBL" id="MU276021">
    <property type="protein sequence ID" value="KAI0043363.1"/>
    <property type="molecule type" value="Genomic_DNA"/>
</dbReference>
<name>A0ACB8RGZ4_9AGAM</name>
<keyword evidence="2" id="KW-1185">Reference proteome</keyword>
<evidence type="ECO:0000313" key="2">
    <source>
        <dbReference type="Proteomes" id="UP000814033"/>
    </source>
</evidence>